<dbReference type="Gene3D" id="2.60.40.10">
    <property type="entry name" value="Immunoglobulins"/>
    <property type="match status" value="3"/>
</dbReference>
<dbReference type="PROSITE" id="PS51257">
    <property type="entry name" value="PROKAR_LIPOPROTEIN"/>
    <property type="match status" value="1"/>
</dbReference>
<keyword evidence="1" id="KW-0732">Signal</keyword>
<evidence type="ECO:0000256" key="1">
    <source>
        <dbReference type="SAM" id="SignalP"/>
    </source>
</evidence>
<gene>
    <name evidence="2" type="ORF">CKO43_14845</name>
</gene>
<evidence type="ECO:0000313" key="2">
    <source>
        <dbReference type="EMBL" id="MBK1714053.1"/>
    </source>
</evidence>
<reference evidence="2" key="2">
    <citation type="journal article" date="2020" name="Microorganisms">
        <title>Osmotic Adaptation and Compatible Solute Biosynthesis of Phototrophic Bacteria as Revealed from Genome Analyses.</title>
        <authorList>
            <person name="Imhoff J.F."/>
            <person name="Rahn T."/>
            <person name="Kunzel S."/>
            <person name="Keller A."/>
            <person name="Neulinger S.C."/>
        </authorList>
    </citation>
    <scope>NUCLEOTIDE SEQUENCE</scope>
    <source>
        <strain evidence="2">IM 151</strain>
    </source>
</reference>
<name>A0ABS1DX33_RUBGE</name>
<dbReference type="InterPro" id="IPR013783">
    <property type="entry name" value="Ig-like_fold"/>
</dbReference>
<dbReference type="SUPFAM" id="SSF49373">
    <property type="entry name" value="Invasin/intimin cell-adhesion fragments"/>
    <property type="match status" value="2"/>
</dbReference>
<dbReference type="RefSeq" id="WP_200379124.1">
    <property type="nucleotide sequence ID" value="NZ_NRRU01000054.1"/>
</dbReference>
<feature type="signal peptide" evidence="1">
    <location>
        <begin position="1"/>
        <end position="17"/>
    </location>
</feature>
<proteinExistence type="predicted"/>
<dbReference type="EMBL" id="NRRU01000054">
    <property type="protein sequence ID" value="MBK1714053.1"/>
    <property type="molecule type" value="Genomic_DNA"/>
</dbReference>
<organism evidence="2 3">
    <name type="scientific">Rubrivivax gelatinosus</name>
    <name type="common">Rhodocyclus gelatinosus</name>
    <name type="synonym">Rhodopseudomonas gelatinosa</name>
    <dbReference type="NCBI Taxonomy" id="28068"/>
    <lineage>
        <taxon>Bacteria</taxon>
        <taxon>Pseudomonadati</taxon>
        <taxon>Pseudomonadota</taxon>
        <taxon>Betaproteobacteria</taxon>
        <taxon>Burkholderiales</taxon>
        <taxon>Sphaerotilaceae</taxon>
        <taxon>Rubrivivax</taxon>
    </lineage>
</organism>
<comment type="caution">
    <text evidence="2">The sequence shown here is derived from an EMBL/GenBank/DDBJ whole genome shotgun (WGS) entry which is preliminary data.</text>
</comment>
<accession>A0ABS1DX33</accession>
<feature type="chain" id="PRO_5046266199" description="Big-1 domain-containing protein" evidence="1">
    <location>
        <begin position="18"/>
        <end position="699"/>
    </location>
</feature>
<keyword evidence="3" id="KW-1185">Reference proteome</keyword>
<dbReference type="Proteomes" id="UP001041814">
    <property type="component" value="Unassembled WGS sequence"/>
</dbReference>
<dbReference type="InterPro" id="IPR008964">
    <property type="entry name" value="Invasin/intimin_cell_adhesion"/>
</dbReference>
<sequence length="699" mass="71081">MAMLKKLFALVALLALASCGGGSSNPKAPDNGGGTGTASASDLVLSLSSATISNDGSGSVTAVATALDAKRNVVADVPVVIAVDQNATVQVTGAATADDGTVTGTVRIGSDTSNRVITVTAISGSITRTASLAVVDTPTTTTPKAADLNLVLSSSKLDNGGTNTITATVTAIDSRRNTVASVPVTFTVDGNAVITPAGTTTGTNGVLTATVGIGADRSSRAVTVTATSGTITKSASFSVSGAKLTASLSPLVDAGSTGNNIEYQLLDNAGAAMVGATITVTSTVLGTTTGTTNSQGKYVYTYQAPSSATTLVLVASAAGESITESITVQAAGSGSVPVATEVPTSASLTPTPSVVSVNSAGSTANQVELRALFLGASNQPVKNIRVRFDLADNANSSDGVTSWLGGNYAYSDSTGVARGTFTPGLRSSPTNGITVRACWDTTDFDTSTCPHSATSTLTVTSEALSVNIRTNELIQEGTAKLTYIKQFVVMVVDAAGQAKADVVITPSVDLPAYYKGFFAWDGSKWAQVMRLASTESYRYEYQSETNPNPDAWVNQGPTAQPSCPNEDVNRNGVREAAAYVSGGTAPALASRREDLNWNGELDPRKADVAIKMVGSSKTDSSGLAIVQIEYGKDLASWVDFVITVTASGISGTESRARYVGTFYGNGNLPYPASAVSNENTSPAFVVSPYGSGTVCTDGN</sequence>
<evidence type="ECO:0008006" key="4">
    <source>
        <dbReference type="Google" id="ProtNLM"/>
    </source>
</evidence>
<protein>
    <recommendedName>
        <fullName evidence="4">Big-1 domain-containing protein</fullName>
    </recommendedName>
</protein>
<reference evidence="2" key="1">
    <citation type="submission" date="2017-08" db="EMBL/GenBank/DDBJ databases">
        <authorList>
            <person name="Imhoff J.F."/>
            <person name="Rahn T."/>
            <person name="Kuenzel S."/>
            <person name="Neulinger S.C."/>
        </authorList>
    </citation>
    <scope>NUCLEOTIDE SEQUENCE</scope>
    <source>
        <strain evidence="2">IM 151</strain>
    </source>
</reference>
<evidence type="ECO:0000313" key="3">
    <source>
        <dbReference type="Proteomes" id="UP001041814"/>
    </source>
</evidence>